<comment type="caution">
    <text evidence="2">The sequence shown here is derived from an EMBL/GenBank/DDBJ whole genome shotgun (WGS) entry which is preliminary data.</text>
</comment>
<feature type="region of interest" description="Disordered" evidence="1">
    <location>
        <begin position="124"/>
        <end position="148"/>
    </location>
</feature>
<sequence length="626" mass="67261">MSASNLQDFAIPSLPSLDQEDGSDVVVRSKSTTRPAAPRSTTATASVASPYTANDTDAVAIDPAALWAALDLSAPESTPSQHTSRRVVLLGRPLSGKRTLCRRLCFAAEAQYAGSSDATDVYPELGGFPTDNDRQPLYRPSSDDDEDSSLFPNQRIGGWNMPGTYATAGSLPQSVAVGPHDRASLLSHGSGVCFDYVVQRVPMRVLRSGGDTSGDFASANKHGSTGLLSTSLGGTVRRTTEFFICDSPGALSMALPTLDHVESALVLMVVDVSDVSKIRQQLDYCYSTLDGYVTNLLRAQAPNHDAVRHMQLAAAQQDYWLSEEQKLRSTRTNLANSSEGTAGTAAAASASASASLSPSTEDIGDVLFKDPMINIDKVNSTTFRVPASAGTVCAMRSILVCTKVECLDRVSRAVGLIDSGTPEHEAVFDRLGVRGELRLAMQHSRQSLISLVSQLVRQYAICHRAALASVCWRVSMTTAGAEGEYAHSTVVNPFYKGLWSYIAYVLYKSKDATASVPSDVLRVCSARMHPHALLPFGLDHLDLLNPFVTSGNVQLPEGRSLTSPEDASDSAIRTTADSVITPDRVFSLHQKYIQQAQTDLKSAMLVWSNAEEEIPQCADTMVWDTI</sequence>
<dbReference type="RefSeq" id="XP_067758624.1">
    <property type="nucleotide sequence ID" value="XM_067902731.1"/>
</dbReference>
<name>A0A836I158_9TRYP</name>
<protein>
    <submittedName>
        <fullName evidence="2">Uncharacterized protein</fullName>
    </submittedName>
</protein>
<evidence type="ECO:0000313" key="2">
    <source>
        <dbReference type="EMBL" id="KAG5509472.1"/>
    </source>
</evidence>
<dbReference type="GeneID" id="94292808"/>
<dbReference type="EMBL" id="JAFJZO010000014">
    <property type="protein sequence ID" value="KAG5509472.1"/>
    <property type="molecule type" value="Genomic_DNA"/>
</dbReference>
<feature type="compositionally biased region" description="Low complexity" evidence="1">
    <location>
        <begin position="32"/>
        <end position="48"/>
    </location>
</feature>
<accession>A0A836I158</accession>
<dbReference type="OrthoDB" id="272310at2759"/>
<feature type="region of interest" description="Disordered" evidence="1">
    <location>
        <begin position="1"/>
        <end position="48"/>
    </location>
</feature>
<evidence type="ECO:0000313" key="3">
    <source>
        <dbReference type="Proteomes" id="UP000674318"/>
    </source>
</evidence>
<proteinExistence type="predicted"/>
<evidence type="ECO:0000256" key="1">
    <source>
        <dbReference type="SAM" id="MobiDB-lite"/>
    </source>
</evidence>
<gene>
    <name evidence="2" type="ORF">JKF63_06782</name>
</gene>
<dbReference type="KEGG" id="phet:94292808"/>
<organism evidence="2 3">
    <name type="scientific">Porcisia hertigi</name>
    <dbReference type="NCBI Taxonomy" id="2761500"/>
    <lineage>
        <taxon>Eukaryota</taxon>
        <taxon>Discoba</taxon>
        <taxon>Euglenozoa</taxon>
        <taxon>Kinetoplastea</taxon>
        <taxon>Metakinetoplastina</taxon>
        <taxon>Trypanosomatida</taxon>
        <taxon>Trypanosomatidae</taxon>
        <taxon>Leishmaniinae</taxon>
        <taxon>Porcisia</taxon>
    </lineage>
</organism>
<dbReference type="AlphaFoldDB" id="A0A836I158"/>
<dbReference type="Proteomes" id="UP000674318">
    <property type="component" value="Unassembled WGS sequence"/>
</dbReference>
<reference evidence="2 3" key="1">
    <citation type="submission" date="2021-02" db="EMBL/GenBank/DDBJ databases">
        <title>Porcisia hertigi Genome sequencing and assembly.</title>
        <authorList>
            <person name="Almutairi H."/>
            <person name="Gatherer D."/>
        </authorList>
    </citation>
    <scope>NUCLEOTIDE SEQUENCE [LARGE SCALE GENOMIC DNA]</scope>
    <source>
        <strain evidence="2 3">C119</strain>
    </source>
</reference>
<keyword evidence="3" id="KW-1185">Reference proteome</keyword>